<sequence length="372" mass="40787">METNSSDAPAISEAQKGTAPHLRGSGSLPGDLPAAVQPPDGRFLCNADIDKLRQAVFPVQESRDAGEPPPEGRSTTAPSPPPGPRRGRQPARGNGRERMDASHLQQWQEQLVELPPLHEANGAFSRAAHLVQQHQDRDLIGCHPVLNAKQVGVHYPVGHHWSEVLALVDAGNDRPSRPAARRAHEPPYAIASPARHLARPGLFPAEVVLGPGRPSPNQRPQSRLTANQNIQKGDEILKLMPVQNQIRYKAFVVIGDYNGEFRHGSGKPIQSRELPLREPKRRAPPSPALPLFAPEAPSEAPPLPYNFIGFCDRPPEELLRIGELCSPIGVFPGREPDVATPPTSGRSVGLGRRSIRRLRRKDVRCVRRLLWC</sequence>
<feature type="region of interest" description="Disordered" evidence="1">
    <location>
        <begin position="1"/>
        <end position="104"/>
    </location>
</feature>
<name>A0AAW0HAU9_MYOGA</name>
<organism evidence="2 3">
    <name type="scientific">Myodes glareolus</name>
    <name type="common">Bank vole</name>
    <name type="synonym">Clethrionomys glareolus</name>
    <dbReference type="NCBI Taxonomy" id="447135"/>
    <lineage>
        <taxon>Eukaryota</taxon>
        <taxon>Metazoa</taxon>
        <taxon>Chordata</taxon>
        <taxon>Craniata</taxon>
        <taxon>Vertebrata</taxon>
        <taxon>Euteleostomi</taxon>
        <taxon>Mammalia</taxon>
        <taxon>Eutheria</taxon>
        <taxon>Euarchontoglires</taxon>
        <taxon>Glires</taxon>
        <taxon>Rodentia</taxon>
        <taxon>Myomorpha</taxon>
        <taxon>Muroidea</taxon>
        <taxon>Cricetidae</taxon>
        <taxon>Arvicolinae</taxon>
        <taxon>Myodes</taxon>
    </lineage>
</organism>
<keyword evidence="3" id="KW-1185">Reference proteome</keyword>
<evidence type="ECO:0000256" key="1">
    <source>
        <dbReference type="SAM" id="MobiDB-lite"/>
    </source>
</evidence>
<evidence type="ECO:0000313" key="3">
    <source>
        <dbReference type="Proteomes" id="UP001488838"/>
    </source>
</evidence>
<reference evidence="2 3" key="1">
    <citation type="journal article" date="2023" name="bioRxiv">
        <title>Conserved and derived expression patterns and positive selection on dental genes reveal complex evolutionary context of ever-growing rodent molars.</title>
        <authorList>
            <person name="Calamari Z.T."/>
            <person name="Song A."/>
            <person name="Cohen E."/>
            <person name="Akter M."/>
            <person name="Roy R.D."/>
            <person name="Hallikas O."/>
            <person name="Christensen M.M."/>
            <person name="Li P."/>
            <person name="Marangoni P."/>
            <person name="Jernvall J."/>
            <person name="Klein O.D."/>
        </authorList>
    </citation>
    <scope>NUCLEOTIDE SEQUENCE [LARGE SCALE GENOMIC DNA]</scope>
    <source>
        <strain evidence="2">V071</strain>
    </source>
</reference>
<protein>
    <submittedName>
        <fullName evidence="2">Uncharacterized protein</fullName>
    </submittedName>
</protein>
<dbReference type="EMBL" id="JBBHLL010000582">
    <property type="protein sequence ID" value="KAK7799952.1"/>
    <property type="molecule type" value="Genomic_DNA"/>
</dbReference>
<accession>A0AAW0HAU9</accession>
<dbReference type="AlphaFoldDB" id="A0AAW0HAU9"/>
<proteinExistence type="predicted"/>
<feature type="region of interest" description="Disordered" evidence="1">
    <location>
        <begin position="262"/>
        <end position="286"/>
    </location>
</feature>
<dbReference type="Proteomes" id="UP001488838">
    <property type="component" value="Unassembled WGS sequence"/>
</dbReference>
<gene>
    <name evidence="2" type="ORF">U0070_008024</name>
</gene>
<comment type="caution">
    <text evidence="2">The sequence shown here is derived from an EMBL/GenBank/DDBJ whole genome shotgun (WGS) entry which is preliminary data.</text>
</comment>
<evidence type="ECO:0000313" key="2">
    <source>
        <dbReference type="EMBL" id="KAK7799952.1"/>
    </source>
</evidence>